<name>A0A4C1TBI7_EUMVA</name>
<accession>A0A4C1TBI7</accession>
<keyword evidence="2" id="KW-1185">Reference proteome</keyword>
<evidence type="ECO:0000313" key="2">
    <source>
        <dbReference type="Proteomes" id="UP000299102"/>
    </source>
</evidence>
<organism evidence="1 2">
    <name type="scientific">Eumeta variegata</name>
    <name type="common">Bagworm moth</name>
    <name type="synonym">Eumeta japonica</name>
    <dbReference type="NCBI Taxonomy" id="151549"/>
    <lineage>
        <taxon>Eukaryota</taxon>
        <taxon>Metazoa</taxon>
        <taxon>Ecdysozoa</taxon>
        <taxon>Arthropoda</taxon>
        <taxon>Hexapoda</taxon>
        <taxon>Insecta</taxon>
        <taxon>Pterygota</taxon>
        <taxon>Neoptera</taxon>
        <taxon>Endopterygota</taxon>
        <taxon>Lepidoptera</taxon>
        <taxon>Glossata</taxon>
        <taxon>Ditrysia</taxon>
        <taxon>Tineoidea</taxon>
        <taxon>Psychidae</taxon>
        <taxon>Oiketicinae</taxon>
        <taxon>Eumeta</taxon>
    </lineage>
</organism>
<proteinExistence type="predicted"/>
<comment type="caution">
    <text evidence="1">The sequence shown here is derived from an EMBL/GenBank/DDBJ whole genome shotgun (WGS) entry which is preliminary data.</text>
</comment>
<evidence type="ECO:0000313" key="1">
    <source>
        <dbReference type="EMBL" id="GBP11485.1"/>
    </source>
</evidence>
<protein>
    <submittedName>
        <fullName evidence="1">Uncharacterized protein</fullName>
    </submittedName>
</protein>
<dbReference type="Proteomes" id="UP000299102">
    <property type="component" value="Unassembled WGS sequence"/>
</dbReference>
<gene>
    <name evidence="1" type="ORF">EVAR_92974_1</name>
</gene>
<dbReference type="EMBL" id="BGZK01000046">
    <property type="protein sequence ID" value="GBP11485.1"/>
    <property type="molecule type" value="Genomic_DNA"/>
</dbReference>
<dbReference type="AlphaFoldDB" id="A0A4C1TBI7"/>
<sequence length="86" mass="9748">MINEPPPQMAGLYSDARRLRDAYAQNDVILRGRRARAKPESFVLVFCIERGANAPRDAEDDGLDRAVVTEKRNTSQPTGRYTFEVH</sequence>
<reference evidence="1 2" key="1">
    <citation type="journal article" date="2019" name="Commun. Biol.">
        <title>The bagworm genome reveals a unique fibroin gene that provides high tensile strength.</title>
        <authorList>
            <person name="Kono N."/>
            <person name="Nakamura H."/>
            <person name="Ohtoshi R."/>
            <person name="Tomita M."/>
            <person name="Numata K."/>
            <person name="Arakawa K."/>
        </authorList>
    </citation>
    <scope>NUCLEOTIDE SEQUENCE [LARGE SCALE GENOMIC DNA]</scope>
</reference>